<dbReference type="AlphaFoldDB" id="A0A6G8Q505"/>
<dbReference type="RefSeq" id="WP_166173083.1">
    <property type="nucleotide sequence ID" value="NZ_CP045119.1"/>
</dbReference>
<organism evidence="1 2">
    <name type="scientific">Rubrobacter tropicus</name>
    <dbReference type="NCBI Taxonomy" id="2653851"/>
    <lineage>
        <taxon>Bacteria</taxon>
        <taxon>Bacillati</taxon>
        <taxon>Actinomycetota</taxon>
        <taxon>Rubrobacteria</taxon>
        <taxon>Rubrobacterales</taxon>
        <taxon>Rubrobacteraceae</taxon>
        <taxon>Rubrobacter</taxon>
    </lineage>
</organism>
<sequence length="265" mass="30020">MKLRIQLYRLDRCGFYRRGRQDADFGSIQEWYMDFLGWLEPKRLAGVPLPHTSTLAEERNDVPLDIYCVGVTEDGRGNFGVSLFSRSLGEEEGGTVMAPDASLGNPTFLSNELRPGAIPGWLSYFWVVPAENIVVALMPARAVASIDSFREYFLGYLRSESEYLDEMYQKVDVATGTSKPVYRYKNRRGEYAHGVFPSLQVSQEVSNAGQINSIKNSWREIRSFIMRTETLYLAEEDKGEGVVNKLLDSSLFKPKEETQSNQSPP</sequence>
<proteinExistence type="predicted"/>
<evidence type="ECO:0000313" key="2">
    <source>
        <dbReference type="Proteomes" id="UP000501452"/>
    </source>
</evidence>
<accession>A0A6G8Q505</accession>
<keyword evidence="2" id="KW-1185">Reference proteome</keyword>
<dbReference type="Proteomes" id="UP000501452">
    <property type="component" value="Chromosome"/>
</dbReference>
<reference evidence="1 2" key="1">
    <citation type="submission" date="2019-10" db="EMBL/GenBank/DDBJ databases">
        <title>Rubrobacter sp nov SCSIO 52090 isolated from a deep-sea sediment in the South China Sea.</title>
        <authorList>
            <person name="Chen R.W."/>
        </authorList>
    </citation>
    <scope>NUCLEOTIDE SEQUENCE [LARGE SCALE GENOMIC DNA]</scope>
    <source>
        <strain evidence="1 2">SCSIO 52909</strain>
    </source>
</reference>
<dbReference type="EMBL" id="CP045119">
    <property type="protein sequence ID" value="QIN81574.1"/>
    <property type="molecule type" value="Genomic_DNA"/>
</dbReference>
<name>A0A6G8Q505_9ACTN</name>
<evidence type="ECO:0000313" key="1">
    <source>
        <dbReference type="EMBL" id="QIN81574.1"/>
    </source>
</evidence>
<protein>
    <submittedName>
        <fullName evidence="1">Uncharacterized protein</fullName>
    </submittedName>
</protein>
<gene>
    <name evidence="1" type="ORF">GBA63_02225</name>
</gene>
<dbReference type="KEGG" id="rub:GBA63_02225"/>